<evidence type="ECO:0000256" key="1">
    <source>
        <dbReference type="SAM" id="Phobius"/>
    </source>
</evidence>
<protein>
    <recommendedName>
        <fullName evidence="4">Apolipoprotein N-acyltransferase</fullName>
    </recommendedName>
</protein>
<reference evidence="2 3" key="1">
    <citation type="submission" date="2018-07" db="EMBL/GenBank/DDBJ databases">
        <title>Complete Genome and Methylome Analysis of Deinococcus wulumuqiensis NEB 479.</title>
        <authorList>
            <person name="Fomenkov A."/>
            <person name="Luyten Y."/>
            <person name="Vincze T."/>
            <person name="Anton B.P."/>
            <person name="Clark T."/>
            <person name="Roberts R.J."/>
            <person name="Morgan R.D."/>
        </authorList>
    </citation>
    <scope>NUCLEOTIDE SEQUENCE [LARGE SCALE GENOMIC DNA]</scope>
    <source>
        <strain evidence="2 3">NEB 479</strain>
        <plasmid evidence="3">Plasmid pdrdi</plasmid>
    </source>
</reference>
<evidence type="ECO:0000313" key="3">
    <source>
        <dbReference type="Proteomes" id="UP000253744"/>
    </source>
</evidence>
<proteinExistence type="predicted"/>
<dbReference type="Proteomes" id="UP000253744">
    <property type="component" value="Plasmid pDrdI"/>
</dbReference>
<dbReference type="KEGG" id="dwu:DVJ83_15375"/>
<accession>A0A345ILI4</accession>
<keyword evidence="1" id="KW-1133">Transmembrane helix</keyword>
<keyword evidence="1" id="KW-0472">Membrane</keyword>
<geneLocation type="plasmid" evidence="3">
    <name>pdrdi</name>
</geneLocation>
<organism evidence="2 3">
    <name type="scientific">Deinococcus wulumuqiensis</name>
    <dbReference type="NCBI Taxonomy" id="980427"/>
    <lineage>
        <taxon>Bacteria</taxon>
        <taxon>Thermotogati</taxon>
        <taxon>Deinococcota</taxon>
        <taxon>Deinococci</taxon>
        <taxon>Deinococcales</taxon>
        <taxon>Deinococcaceae</taxon>
        <taxon>Deinococcus</taxon>
    </lineage>
</organism>
<feature type="transmembrane region" description="Helical" evidence="1">
    <location>
        <begin position="29"/>
        <end position="47"/>
    </location>
</feature>
<dbReference type="AlphaFoldDB" id="A0A345ILI4"/>
<gene>
    <name evidence="2" type="ORF">DVJ83_15375</name>
</gene>
<keyword evidence="1" id="KW-0812">Transmembrane</keyword>
<sequence>MPPLSFTLIPFLWGLLAAAWSLTLQWPTFPLGWVMLLGGLGYALTLLTEGKHTFTGLISLYVWSGYGLALLWPGSGTR</sequence>
<feature type="transmembrane region" description="Helical" evidence="1">
    <location>
        <begin position="54"/>
        <end position="72"/>
    </location>
</feature>
<keyword evidence="2" id="KW-0614">Plasmid</keyword>
<evidence type="ECO:0000313" key="2">
    <source>
        <dbReference type="EMBL" id="AXH00557.1"/>
    </source>
</evidence>
<dbReference type="RefSeq" id="WP_114673216.1">
    <property type="nucleotide sequence ID" value="NZ_CP031163.1"/>
</dbReference>
<evidence type="ECO:0008006" key="4">
    <source>
        <dbReference type="Google" id="ProtNLM"/>
    </source>
</evidence>
<dbReference type="EMBL" id="CP031163">
    <property type="protein sequence ID" value="AXH00557.1"/>
    <property type="molecule type" value="Genomic_DNA"/>
</dbReference>
<name>A0A345ILI4_9DEIO</name>